<dbReference type="SUPFAM" id="SSF55729">
    <property type="entry name" value="Acyl-CoA N-acyltransferases (Nat)"/>
    <property type="match status" value="1"/>
</dbReference>
<feature type="binding site" evidence="7">
    <location>
        <position position="747"/>
    </location>
    <ligand>
        <name>substrate</name>
    </ligand>
</feature>
<gene>
    <name evidence="7 10" type="primary">tsaD</name>
    <name evidence="10" type="ORF">VXJ25_09200</name>
</gene>
<feature type="binding site" evidence="7">
    <location>
        <begin position="607"/>
        <end position="611"/>
    </location>
    <ligand>
        <name>substrate</name>
    </ligand>
</feature>
<keyword evidence="7" id="KW-0963">Cytoplasm</keyword>
<dbReference type="RefSeq" id="WP_330958920.1">
    <property type="nucleotide sequence ID" value="NZ_JAZGJQ010000014.1"/>
</dbReference>
<dbReference type="GO" id="GO:0061711">
    <property type="term" value="F:tRNA N(6)-L-threonylcarbamoyladenine synthase activity"/>
    <property type="evidence" value="ECO:0007669"/>
    <property type="project" value="UniProtKB-EC"/>
</dbReference>
<comment type="subcellular location">
    <subcellularLocation>
        <location evidence="7">Cytoplasm</location>
    </subcellularLocation>
</comment>
<feature type="binding site" evidence="7">
    <location>
        <position position="640"/>
    </location>
    <ligand>
        <name>substrate</name>
    </ligand>
</feature>
<evidence type="ECO:0000256" key="6">
    <source>
        <dbReference type="ARBA" id="ARBA00048117"/>
    </source>
</evidence>
<feature type="binding site" evidence="7">
    <location>
        <position position="775"/>
    </location>
    <ligand>
        <name>Fe cation</name>
        <dbReference type="ChEBI" id="CHEBI:24875"/>
    </ligand>
</feature>
<evidence type="ECO:0000256" key="4">
    <source>
        <dbReference type="ARBA" id="ARBA00023004"/>
    </source>
</evidence>
<evidence type="ECO:0000313" key="10">
    <source>
        <dbReference type="EMBL" id="MEE6148153.1"/>
    </source>
</evidence>
<dbReference type="InterPro" id="IPR000905">
    <property type="entry name" value="Gcp-like_dom"/>
</dbReference>
<dbReference type="SUPFAM" id="SSF53067">
    <property type="entry name" value="Actin-like ATPase domain"/>
    <property type="match status" value="4"/>
</dbReference>
<dbReference type="InterPro" id="IPR017861">
    <property type="entry name" value="KAE1/TsaD"/>
</dbReference>
<feature type="binding site" evidence="7">
    <location>
        <position position="588"/>
    </location>
    <ligand>
        <name>Fe cation</name>
        <dbReference type="ChEBI" id="CHEBI:24875"/>
    </ligand>
</feature>
<dbReference type="PROSITE" id="PS51186">
    <property type="entry name" value="GNAT"/>
    <property type="match status" value="1"/>
</dbReference>
<dbReference type="Gene3D" id="3.30.420.40">
    <property type="match status" value="4"/>
</dbReference>
<evidence type="ECO:0000256" key="2">
    <source>
        <dbReference type="ARBA" id="ARBA00022694"/>
    </source>
</evidence>
<accession>A0ABU7RCA3</accession>
<dbReference type="EMBL" id="JAZGJQ010000014">
    <property type="protein sequence ID" value="MEE6148153.1"/>
    <property type="molecule type" value="Genomic_DNA"/>
</dbReference>
<comment type="catalytic activity">
    <reaction evidence="6 7">
        <text>L-threonylcarbamoyladenylate + adenosine(37) in tRNA = N(6)-L-threonylcarbamoyladenosine(37) in tRNA + AMP + H(+)</text>
        <dbReference type="Rhea" id="RHEA:37059"/>
        <dbReference type="Rhea" id="RHEA-COMP:10162"/>
        <dbReference type="Rhea" id="RHEA-COMP:10163"/>
        <dbReference type="ChEBI" id="CHEBI:15378"/>
        <dbReference type="ChEBI" id="CHEBI:73682"/>
        <dbReference type="ChEBI" id="CHEBI:74411"/>
        <dbReference type="ChEBI" id="CHEBI:74418"/>
        <dbReference type="ChEBI" id="CHEBI:456215"/>
        <dbReference type="EC" id="2.3.1.234"/>
    </reaction>
</comment>
<dbReference type="CDD" id="cd04301">
    <property type="entry name" value="NAT_SF"/>
    <property type="match status" value="1"/>
</dbReference>
<evidence type="ECO:0000256" key="3">
    <source>
        <dbReference type="ARBA" id="ARBA00022723"/>
    </source>
</evidence>
<comment type="caution">
    <text evidence="10">The sequence shown here is derived from an EMBL/GenBank/DDBJ whole genome shotgun (WGS) entry which is preliminary data.</text>
</comment>
<dbReference type="Proteomes" id="UP001332931">
    <property type="component" value="Unassembled WGS sequence"/>
</dbReference>
<dbReference type="PANTHER" id="PTHR11735">
    <property type="entry name" value="TRNA N6-ADENOSINE THREONYLCARBAMOYLTRANSFERASE"/>
    <property type="match status" value="1"/>
</dbReference>
<keyword evidence="1 7" id="KW-0808">Transferase</keyword>
<dbReference type="InterPro" id="IPR000182">
    <property type="entry name" value="GNAT_dom"/>
</dbReference>
<evidence type="ECO:0000256" key="8">
    <source>
        <dbReference type="SAM" id="MobiDB-lite"/>
    </source>
</evidence>
<dbReference type="Pfam" id="PF00583">
    <property type="entry name" value="Acetyltransf_1"/>
    <property type="match status" value="1"/>
</dbReference>
<dbReference type="PRINTS" id="PR00789">
    <property type="entry name" value="OSIALOPTASE"/>
</dbReference>
<dbReference type="InterPro" id="IPR043129">
    <property type="entry name" value="ATPase_NBD"/>
</dbReference>
<sequence length="833" mass="88121">MHSESQAPSEGARRVRGTVLSIDTSTDQLACSVVRIGDDGVEELASRDHPCRRHANEQLADSALAALAEAGLSMADLDAVVVGRGPGSFTGVRIGVACAKGVACALGRPLHGGSTLDAVAWRAWEAGVRGLVGVVDDAMRGEVYPGVYRVDDEGAHRTFEAETVMKADECVELLASGSDAGELQLTGNGLVKYRDRFEMAGLRRILDEGLWLPTGTALARSVAAPDWRPAAGDGDPALVLPIYTRLSDAEETERLRLGLKEPASVAYTGVDDTLAGAHLQLRPMSVNDLDQVADLERRAFEGSSHTPWTRQMFYEELSQPARSWWVAHDQGSIVGFAGGMLAGADFEVADVAVDPARRRQGIASRLVARVAYDGQMLNASSVSLEVDEGNRPARAAYARLGFEEVGRRPDYYAPGVAALIMRASLPLAADAELVGERPEPRASIRPWPIVAGERGADVTRALEEARPLVLSVESSCDETAMALIDGHGRICANVVATSIDFHARFGGVVPEIASRKHVEAIVGVFEETMAQAGRHFGCDTLTADDLDAVGVTAGPGLVGALVVGVAFAKGLSAAADLPLVPVNHLEGHMLANLFAAPDLRPPFVASLVSGGNTMLVHVRAWGDYQILGATIDDAVGEAFDKVAKALGLGYPGGPVISRLAARGNRKAIHFPRAMMHSGDYRFSLSGLKTAVITYIEGEMRAGRPIDLPDLAASFEAAVIDVQVAKALAAVEETGVGDFCVGGGVAANPQLREAYVRKFSRRGVRVSVPPMAVCGDNGAMIAVCALRSLRADADFVERPETGLPLDARPNAQLSEWTSPAEPVVDASEWPPRGR</sequence>
<keyword evidence="11" id="KW-1185">Reference proteome</keyword>
<dbReference type="EC" id="2.3.1.234" evidence="7"/>
<dbReference type="CDD" id="cd24133">
    <property type="entry name" value="ASKHA_NBD_TsaD_bac"/>
    <property type="match status" value="1"/>
</dbReference>
<comment type="similarity">
    <text evidence="7">Belongs to the KAE1 / TsaD family.</text>
</comment>
<dbReference type="HAMAP" id="MF_01445">
    <property type="entry name" value="TsaD"/>
    <property type="match status" value="1"/>
</dbReference>
<keyword evidence="4 7" id="KW-0408">Iron</keyword>
<evidence type="ECO:0000259" key="9">
    <source>
        <dbReference type="PROSITE" id="PS51186"/>
    </source>
</evidence>
<dbReference type="NCBIfam" id="TIGR03725">
    <property type="entry name" value="T6A_YeaZ"/>
    <property type="match status" value="1"/>
</dbReference>
<dbReference type="Pfam" id="PF00814">
    <property type="entry name" value="TsaD"/>
    <property type="match status" value="2"/>
</dbReference>
<dbReference type="Gene3D" id="3.40.630.30">
    <property type="match status" value="1"/>
</dbReference>
<evidence type="ECO:0000256" key="1">
    <source>
        <dbReference type="ARBA" id="ARBA00022679"/>
    </source>
</evidence>
<dbReference type="PANTHER" id="PTHR11735:SF6">
    <property type="entry name" value="TRNA N6-ADENOSINE THREONYLCARBAMOYLTRANSFERASE, MITOCHONDRIAL"/>
    <property type="match status" value="1"/>
</dbReference>
<keyword evidence="2 7" id="KW-0819">tRNA processing</keyword>
<comment type="function">
    <text evidence="7">Required for the formation of a threonylcarbamoyl group on adenosine at position 37 (t(6)A37) in tRNAs that read codons beginning with adenine. Is involved in the transfer of the threonylcarbamoyl moiety of threonylcarbamoyl-AMP (TC-AMP) to the N6 group of A37, together with TsaE and TsaB. TsaD likely plays a direct catalytic role in this reaction.</text>
</comment>
<dbReference type="InterPro" id="IPR016181">
    <property type="entry name" value="Acyl_CoA_acyltransferase"/>
</dbReference>
<comment type="cofactor">
    <cofactor evidence="7">
        <name>Fe(2+)</name>
        <dbReference type="ChEBI" id="CHEBI:29033"/>
    </cofactor>
    <text evidence="7">Binds 1 Fe(2+) ion per subunit.</text>
</comment>
<organism evidence="10 11">
    <name type="scientific">Olsenella absiana</name>
    <dbReference type="NCBI Taxonomy" id="3115222"/>
    <lineage>
        <taxon>Bacteria</taxon>
        <taxon>Bacillati</taxon>
        <taxon>Actinomycetota</taxon>
        <taxon>Coriobacteriia</taxon>
        <taxon>Coriobacteriales</taxon>
        <taxon>Atopobiaceae</taxon>
        <taxon>Olsenella</taxon>
    </lineage>
</organism>
<dbReference type="InterPro" id="IPR022450">
    <property type="entry name" value="TsaD"/>
</dbReference>
<evidence type="ECO:0000256" key="7">
    <source>
        <dbReference type="HAMAP-Rule" id="MF_01445"/>
    </source>
</evidence>
<feature type="domain" description="N-acetyltransferase" evidence="9">
    <location>
        <begin position="279"/>
        <end position="426"/>
    </location>
</feature>
<dbReference type="NCBIfam" id="TIGR03723">
    <property type="entry name" value="T6A_TsaD_YgjD"/>
    <property type="match status" value="1"/>
</dbReference>
<name>A0ABU7RCA3_9ACTN</name>
<feature type="region of interest" description="Disordered" evidence="8">
    <location>
        <begin position="799"/>
        <end position="833"/>
    </location>
</feature>
<keyword evidence="3 7" id="KW-0479">Metal-binding</keyword>
<comment type="caution">
    <text evidence="7">Lacks conserved residue(s) required for the propagation of feature annotation.</text>
</comment>
<protein>
    <recommendedName>
        <fullName evidence="7">tRNA N6-adenosine threonylcarbamoyltransferase</fullName>
        <ecNumber evidence="7">2.3.1.234</ecNumber>
    </recommendedName>
    <alternativeName>
        <fullName evidence="7">N6-L-threonylcarbamoyladenine synthase</fullName>
        <shortName evidence="7">t(6)A synthase</shortName>
    </alternativeName>
    <alternativeName>
        <fullName evidence="7">t(6)A37 threonylcarbamoyladenosine biosynthesis protein TsaD</fullName>
    </alternativeName>
    <alternativeName>
        <fullName evidence="7">tRNA threonylcarbamoyladenosine biosynthesis protein TsaD</fullName>
    </alternativeName>
</protein>
<keyword evidence="5 7" id="KW-0012">Acyltransferase</keyword>
<evidence type="ECO:0000256" key="5">
    <source>
        <dbReference type="ARBA" id="ARBA00023315"/>
    </source>
</evidence>
<feature type="binding site" evidence="7">
    <location>
        <position position="653"/>
    </location>
    <ligand>
        <name>substrate</name>
    </ligand>
</feature>
<dbReference type="NCBIfam" id="TIGR00329">
    <property type="entry name" value="gcp_kae1"/>
    <property type="match status" value="1"/>
</dbReference>
<evidence type="ECO:0000313" key="11">
    <source>
        <dbReference type="Proteomes" id="UP001332931"/>
    </source>
</evidence>
<feature type="binding site" evidence="7">
    <location>
        <position position="584"/>
    </location>
    <ligand>
        <name>Fe cation</name>
        <dbReference type="ChEBI" id="CHEBI:24875"/>
    </ligand>
</feature>
<dbReference type="InterPro" id="IPR022496">
    <property type="entry name" value="T6A_TsaB"/>
</dbReference>
<proteinExistence type="inferred from homology"/>
<reference evidence="10 11" key="1">
    <citation type="submission" date="2024-01" db="EMBL/GenBank/DDBJ databases">
        <title>Description of Olsenella sp. nov., isolated from pig feces.</title>
        <authorList>
            <person name="Chang Y.-H."/>
        </authorList>
    </citation>
    <scope>NUCLEOTIDE SEQUENCE [LARGE SCALE GENOMIC DNA]</scope>
    <source>
        <strain evidence="10 11">YH-ols2223</strain>
    </source>
</reference>